<comment type="pathway">
    <text evidence="5">Nucleotide-sugar biosynthesis; CMP-3-deoxy-D-manno-octulosonate biosynthesis; CMP-3-deoxy-D-manno-octulosonate from 3-deoxy-D-manno-octulosonate and CTP: step 1/1.</text>
</comment>
<accession>A0A3N1P9U9</accession>
<dbReference type="NCBIfam" id="NF009905">
    <property type="entry name" value="PRK13368.1"/>
    <property type="match status" value="1"/>
</dbReference>
<comment type="subcellular location">
    <subcellularLocation>
        <location evidence="5">Cytoplasm</location>
    </subcellularLocation>
    <subcellularLocation>
        <location evidence="1">Membrane</location>
    </subcellularLocation>
</comment>
<sequence>MSFVVVIPARYASTRLPGKPLLNIAGKPMVLHVLDKANAAGAEAVWVATDDERIEAAVAASGGQVMMTANDHESGTDRLAEVARRLGLDSDTIIVNVQGDEPLIPTAVISQVAKLLADHPDAAVATLATPILDQDEAVNPNAVKVVTDKAGFALYFSRASIPAQRDKVLAGQKPELEGSALRRHLGIYAYRAGFLARYASLEPSPIEKLEALEQLRVLWHGERIIVADACELPPAGIDTPDDLERVNRLFC</sequence>
<dbReference type="InterPro" id="IPR029044">
    <property type="entry name" value="Nucleotide-diphossugar_trans"/>
</dbReference>
<organism evidence="6 7">
    <name type="scientific">Gallaecimonas pentaromativorans</name>
    <dbReference type="NCBI Taxonomy" id="584787"/>
    <lineage>
        <taxon>Bacteria</taxon>
        <taxon>Pseudomonadati</taxon>
        <taxon>Pseudomonadota</taxon>
        <taxon>Gammaproteobacteria</taxon>
        <taxon>Enterobacterales</taxon>
        <taxon>Gallaecimonadaceae</taxon>
        <taxon>Gallaecimonas</taxon>
    </lineage>
</organism>
<keyword evidence="2 5" id="KW-0808">Transferase</keyword>
<proteinExistence type="inferred from homology"/>
<dbReference type="NCBIfam" id="NF003950">
    <property type="entry name" value="PRK05450.1-3"/>
    <property type="match status" value="1"/>
</dbReference>
<dbReference type="HAMAP" id="MF_00057">
    <property type="entry name" value="KdsB"/>
    <property type="match status" value="1"/>
</dbReference>
<dbReference type="Gene3D" id="3.90.550.10">
    <property type="entry name" value="Spore Coat Polysaccharide Biosynthesis Protein SpsA, Chain A"/>
    <property type="match status" value="1"/>
</dbReference>
<evidence type="ECO:0000256" key="2">
    <source>
        <dbReference type="ARBA" id="ARBA00022679"/>
    </source>
</evidence>
<dbReference type="UniPathway" id="UPA00358">
    <property type="reaction ID" value="UER00476"/>
</dbReference>
<dbReference type="GO" id="GO:0005829">
    <property type="term" value="C:cytosol"/>
    <property type="evidence" value="ECO:0007669"/>
    <property type="project" value="TreeGrafter"/>
</dbReference>
<keyword evidence="3 5" id="KW-0548">Nucleotidyltransferase</keyword>
<name>A0A3N1P9U9_9GAMM</name>
<dbReference type="STRING" id="584787.GCA_001247655_01067"/>
<dbReference type="FunFam" id="3.90.550.10:FF:000011">
    <property type="entry name" value="3-deoxy-manno-octulosonate cytidylyltransferase"/>
    <property type="match status" value="1"/>
</dbReference>
<evidence type="ECO:0000256" key="4">
    <source>
        <dbReference type="ARBA" id="ARBA00022985"/>
    </source>
</evidence>
<dbReference type="CDD" id="cd02517">
    <property type="entry name" value="CMP-KDO-Synthetase"/>
    <property type="match status" value="1"/>
</dbReference>
<evidence type="ECO:0000313" key="7">
    <source>
        <dbReference type="Proteomes" id="UP000268033"/>
    </source>
</evidence>
<dbReference type="Proteomes" id="UP000268033">
    <property type="component" value="Unassembled WGS sequence"/>
</dbReference>
<dbReference type="EMBL" id="RJUL01000006">
    <property type="protein sequence ID" value="ROQ24819.1"/>
    <property type="molecule type" value="Genomic_DNA"/>
</dbReference>
<dbReference type="AlphaFoldDB" id="A0A3N1P9U9"/>
<keyword evidence="7" id="KW-1185">Reference proteome</keyword>
<reference evidence="6 7" key="1">
    <citation type="submission" date="2018-11" db="EMBL/GenBank/DDBJ databases">
        <title>Genomic Encyclopedia of Type Strains, Phase IV (KMG-IV): sequencing the most valuable type-strain genomes for metagenomic binning, comparative biology and taxonomic classification.</title>
        <authorList>
            <person name="Goeker M."/>
        </authorList>
    </citation>
    <scope>NUCLEOTIDE SEQUENCE [LARGE SCALE GENOMIC DNA]</scope>
    <source>
        <strain evidence="6 7">DSM 21945</strain>
    </source>
</reference>
<dbReference type="PANTHER" id="PTHR42866:SF2">
    <property type="entry name" value="3-DEOXY-MANNO-OCTULOSONATE CYTIDYLYLTRANSFERASE, MITOCHONDRIAL"/>
    <property type="match status" value="1"/>
</dbReference>
<evidence type="ECO:0000256" key="1">
    <source>
        <dbReference type="ARBA" id="ARBA00004370"/>
    </source>
</evidence>
<dbReference type="GO" id="GO:0008690">
    <property type="term" value="F:3-deoxy-manno-octulosonate cytidylyltransferase activity"/>
    <property type="evidence" value="ECO:0007669"/>
    <property type="project" value="UniProtKB-UniRule"/>
</dbReference>
<dbReference type="GO" id="GO:0009103">
    <property type="term" value="P:lipopolysaccharide biosynthetic process"/>
    <property type="evidence" value="ECO:0007669"/>
    <property type="project" value="UniProtKB-UniRule"/>
</dbReference>
<keyword evidence="4 5" id="KW-0448">Lipopolysaccharide biosynthesis</keyword>
<keyword evidence="5" id="KW-0963">Cytoplasm</keyword>
<dbReference type="GO" id="GO:0016020">
    <property type="term" value="C:membrane"/>
    <property type="evidence" value="ECO:0007669"/>
    <property type="project" value="UniProtKB-SubCell"/>
</dbReference>
<dbReference type="SUPFAM" id="SSF53448">
    <property type="entry name" value="Nucleotide-diphospho-sugar transferases"/>
    <property type="match status" value="1"/>
</dbReference>
<dbReference type="NCBIfam" id="TIGR00466">
    <property type="entry name" value="kdsB"/>
    <property type="match status" value="1"/>
</dbReference>
<gene>
    <name evidence="5" type="primary">kdsB</name>
    <name evidence="6" type="ORF">EDC28_10666</name>
</gene>
<dbReference type="EC" id="2.7.7.38" evidence="5"/>
<dbReference type="PANTHER" id="PTHR42866">
    <property type="entry name" value="3-DEOXY-MANNO-OCTULOSONATE CYTIDYLYLTRANSFERASE"/>
    <property type="match status" value="1"/>
</dbReference>
<dbReference type="GO" id="GO:0033468">
    <property type="term" value="P:CMP-keto-3-deoxy-D-manno-octulosonic acid biosynthetic process"/>
    <property type="evidence" value="ECO:0007669"/>
    <property type="project" value="UniProtKB-UniRule"/>
</dbReference>
<dbReference type="RefSeq" id="WP_123421736.1">
    <property type="nucleotide sequence ID" value="NZ_JBLXAC010000008.1"/>
</dbReference>
<comment type="similarity">
    <text evidence="5">Belongs to the KdsB family.</text>
</comment>
<dbReference type="InterPro" id="IPR003329">
    <property type="entry name" value="Cytidylyl_trans"/>
</dbReference>
<evidence type="ECO:0000256" key="3">
    <source>
        <dbReference type="ARBA" id="ARBA00022695"/>
    </source>
</evidence>
<protein>
    <recommendedName>
        <fullName evidence="5">3-deoxy-manno-octulosonate cytidylyltransferase</fullName>
        <ecNumber evidence="5">2.7.7.38</ecNumber>
    </recommendedName>
    <alternativeName>
        <fullName evidence="5">CMP-2-keto-3-deoxyoctulosonic acid synthase</fullName>
        <shortName evidence="5">CKS</shortName>
        <shortName evidence="5">CMP-KDO synthase</shortName>
    </alternativeName>
</protein>
<evidence type="ECO:0000313" key="6">
    <source>
        <dbReference type="EMBL" id="ROQ24819.1"/>
    </source>
</evidence>
<comment type="caution">
    <text evidence="6">The sequence shown here is derived from an EMBL/GenBank/DDBJ whole genome shotgun (WGS) entry which is preliminary data.</text>
</comment>
<comment type="catalytic activity">
    <reaction evidence="5">
        <text>3-deoxy-alpha-D-manno-oct-2-ulosonate + CTP = CMP-3-deoxy-beta-D-manno-octulosonate + diphosphate</text>
        <dbReference type="Rhea" id="RHEA:23448"/>
        <dbReference type="ChEBI" id="CHEBI:33019"/>
        <dbReference type="ChEBI" id="CHEBI:37563"/>
        <dbReference type="ChEBI" id="CHEBI:85986"/>
        <dbReference type="ChEBI" id="CHEBI:85987"/>
        <dbReference type="EC" id="2.7.7.38"/>
    </reaction>
</comment>
<dbReference type="NCBIfam" id="NF003952">
    <property type="entry name" value="PRK05450.1-5"/>
    <property type="match status" value="1"/>
</dbReference>
<dbReference type="InterPro" id="IPR004528">
    <property type="entry name" value="KdsB"/>
</dbReference>
<evidence type="ECO:0000256" key="5">
    <source>
        <dbReference type="HAMAP-Rule" id="MF_00057"/>
    </source>
</evidence>
<comment type="function">
    <text evidence="5">Activates KDO (a required 8-carbon sugar) for incorporation into bacterial lipopolysaccharide in Gram-negative bacteria.</text>
</comment>
<dbReference type="Pfam" id="PF02348">
    <property type="entry name" value="CTP_transf_3"/>
    <property type="match status" value="1"/>
</dbReference>